<protein>
    <submittedName>
        <fullName evidence="2">Uncharacterized protein</fullName>
    </submittedName>
</protein>
<keyword evidence="1" id="KW-0175">Coiled coil</keyword>
<sequence>MEEKKTYTLEEIREEIRVKEREAKKLEELLAELPDDVLCKEYDAMTYDRFYAWGNDSCRQVQELLSKHKYNLDSIQLVHDVFYTLENLVEGEIAYREDK</sequence>
<evidence type="ECO:0000256" key="1">
    <source>
        <dbReference type="SAM" id="Coils"/>
    </source>
</evidence>
<reference evidence="3" key="1">
    <citation type="submission" date="2016-12" db="EMBL/GenBank/DDBJ databases">
        <authorList>
            <person name="Lee J.-H."/>
            <person name="Kim Y.-T."/>
            <person name="Kim J.-H."/>
            <person name="Ryu S.-R."/>
        </authorList>
    </citation>
    <scope>NUCLEOTIDE SEQUENCE [LARGE SCALE GENOMIC DNA]</scope>
</reference>
<evidence type="ECO:0000313" key="2">
    <source>
        <dbReference type="EMBL" id="APZ81934.1"/>
    </source>
</evidence>
<organism evidence="2 3">
    <name type="scientific">Enterococcus phage EFP01</name>
    <dbReference type="NCBI Taxonomy" id="1926594"/>
    <lineage>
        <taxon>Viruses</taxon>
        <taxon>Duplodnaviria</taxon>
        <taxon>Heunggongvirae</taxon>
        <taxon>Uroviricota</taxon>
        <taxon>Caudoviricetes</taxon>
        <taxon>Herelleviridae</taxon>
        <taxon>Brockvirinae</taxon>
        <taxon>Schiekvirus</taxon>
        <taxon>Schiekvirus EFP01</taxon>
    </lineage>
</organism>
<keyword evidence="3" id="KW-1185">Reference proteome</keyword>
<name>A0A288TY30_9CAUD</name>
<proteinExistence type="predicted"/>
<accession>A0A288TY30</accession>
<dbReference type="Proteomes" id="UP000224269">
    <property type="component" value="Segment"/>
</dbReference>
<evidence type="ECO:0000313" key="3">
    <source>
        <dbReference type="Proteomes" id="UP000224269"/>
    </source>
</evidence>
<feature type="coiled-coil region" evidence="1">
    <location>
        <begin position="9"/>
        <end position="36"/>
    </location>
</feature>
<dbReference type="EMBL" id="KY549443">
    <property type="protein sequence ID" value="APZ81934.1"/>
    <property type="molecule type" value="Genomic_DNA"/>
</dbReference>
<gene>
    <name evidence="2" type="ORF">EFP01_007</name>
</gene>